<protein>
    <submittedName>
        <fullName evidence="2">GyrI-like domain-containing protein</fullName>
    </submittedName>
</protein>
<sequence>MIDIITMPKIKCATVEHIGDFSLIGEAFDKMKKLGDKAKLLNMNCKIFGFYTSRPCDMPVSQLRSMAGFSIEENVSLEGSDLEPYVFEGGKYATVLHKGPYDTLRKTYEKLFGELLPASKLKLTSKHSFEEYLNNPHVTEPSQLLTKIGISVE</sequence>
<dbReference type="InterPro" id="IPR050908">
    <property type="entry name" value="SmbC-like"/>
</dbReference>
<dbReference type="InterPro" id="IPR029442">
    <property type="entry name" value="GyrI-like"/>
</dbReference>
<dbReference type="AlphaFoldDB" id="A0A5C0ULB2"/>
<dbReference type="RefSeq" id="WP_148952015.1">
    <property type="nucleotide sequence ID" value="NZ_CP043312.1"/>
</dbReference>
<keyword evidence="3" id="KW-1185">Reference proteome</keyword>
<dbReference type="PANTHER" id="PTHR40055">
    <property type="entry name" value="TRANSCRIPTIONAL REGULATOR YGIV-RELATED"/>
    <property type="match status" value="1"/>
</dbReference>
<evidence type="ECO:0000259" key="1">
    <source>
        <dbReference type="SMART" id="SM00871"/>
    </source>
</evidence>
<gene>
    <name evidence="2" type="ORF">FZC37_01765</name>
</gene>
<reference evidence="2 3" key="1">
    <citation type="submission" date="2019-08" db="EMBL/GenBank/DDBJ databases">
        <title>Highly reduced genomes of protist endosymbionts show evolutionary convergence.</title>
        <authorList>
            <person name="George E."/>
            <person name="Husnik F."/>
            <person name="Tashyreva D."/>
            <person name="Prokopchuk G."/>
            <person name="Horak A."/>
            <person name="Kwong W.K."/>
            <person name="Lukes J."/>
            <person name="Keeling P.J."/>
        </authorList>
    </citation>
    <scope>NUCLEOTIDE SEQUENCE [LARGE SCALE GENOMIC DNA]</scope>
    <source>
        <strain evidence="2">1621</strain>
    </source>
</reference>
<dbReference type="EMBL" id="CP043312">
    <property type="protein sequence ID" value="QEK39654.1"/>
    <property type="molecule type" value="Genomic_DNA"/>
</dbReference>
<dbReference type="SMART" id="SM00871">
    <property type="entry name" value="AraC_E_bind"/>
    <property type="match status" value="1"/>
</dbReference>
<accession>A0A5C0ULB2</accession>
<dbReference type="InterPro" id="IPR010499">
    <property type="entry name" value="AraC_E-bd"/>
</dbReference>
<evidence type="ECO:0000313" key="3">
    <source>
        <dbReference type="Proteomes" id="UP000323844"/>
    </source>
</evidence>
<name>A0A5C0ULB2_9RICK</name>
<dbReference type="OrthoDB" id="5295469at2"/>
<organism evidence="2 3">
    <name type="scientific">Candidatus Sneabacter namystus</name>
    <dbReference type="NCBI Taxonomy" id="2601646"/>
    <lineage>
        <taxon>Bacteria</taxon>
        <taxon>Pseudomonadati</taxon>
        <taxon>Pseudomonadota</taxon>
        <taxon>Alphaproteobacteria</taxon>
        <taxon>Rickettsiales</taxon>
        <taxon>Rickettsiaceae</taxon>
        <taxon>Rickettsieae</taxon>
        <taxon>Candidatus Sneabacter</taxon>
    </lineage>
</organism>
<dbReference type="KEGG" id="snay:FZC37_01765"/>
<feature type="domain" description="AraC effector-binding" evidence="1">
    <location>
        <begin position="1"/>
        <end position="153"/>
    </location>
</feature>
<dbReference type="PANTHER" id="PTHR40055:SF1">
    <property type="entry name" value="TRANSCRIPTIONAL REGULATOR YGIV-RELATED"/>
    <property type="match status" value="1"/>
</dbReference>
<dbReference type="InterPro" id="IPR011256">
    <property type="entry name" value="Reg_factor_effector_dom_sf"/>
</dbReference>
<proteinExistence type="predicted"/>
<evidence type="ECO:0000313" key="2">
    <source>
        <dbReference type="EMBL" id="QEK39654.1"/>
    </source>
</evidence>
<dbReference type="Gene3D" id="3.20.80.10">
    <property type="entry name" value="Regulatory factor, effector binding domain"/>
    <property type="match status" value="1"/>
</dbReference>
<dbReference type="Proteomes" id="UP000323844">
    <property type="component" value="Chromosome"/>
</dbReference>
<dbReference type="Pfam" id="PF06445">
    <property type="entry name" value="GyrI-like"/>
    <property type="match status" value="1"/>
</dbReference>
<dbReference type="SUPFAM" id="SSF55136">
    <property type="entry name" value="Probable bacterial effector-binding domain"/>
    <property type="match status" value="1"/>
</dbReference>